<reference evidence="2" key="1">
    <citation type="submission" date="2012-02" db="EMBL/GenBank/DDBJ databases">
        <title>Whole genome shotgun sequence of Gordonia otitidis NBRC 100426.</title>
        <authorList>
            <person name="Yoshida I."/>
            <person name="Hosoyama A."/>
            <person name="Tsuchikane K."/>
            <person name="Katsumata H."/>
            <person name="Yamazaki S."/>
            <person name="Fujita N."/>
        </authorList>
    </citation>
    <scope>NUCLEOTIDE SEQUENCE [LARGE SCALE GENOMIC DNA]</scope>
    <source>
        <strain evidence="2">NBRC 100426</strain>
    </source>
</reference>
<dbReference type="Proteomes" id="UP000005038">
    <property type="component" value="Unassembled WGS sequence"/>
</dbReference>
<evidence type="ECO:0000313" key="2">
    <source>
        <dbReference type="EMBL" id="GAB36835.1"/>
    </source>
</evidence>
<feature type="transmembrane region" description="Helical" evidence="1">
    <location>
        <begin position="12"/>
        <end position="31"/>
    </location>
</feature>
<dbReference type="AlphaFoldDB" id="H5TTM7"/>
<dbReference type="RefSeq" id="WP_005177982.1">
    <property type="nucleotide sequence ID" value="NZ_BAFB01000240.1"/>
</dbReference>
<feature type="transmembrane region" description="Helical" evidence="1">
    <location>
        <begin position="43"/>
        <end position="63"/>
    </location>
</feature>
<dbReference type="OrthoDB" id="4753036at2"/>
<feature type="transmembrane region" description="Helical" evidence="1">
    <location>
        <begin position="200"/>
        <end position="222"/>
    </location>
</feature>
<evidence type="ECO:0008006" key="4">
    <source>
        <dbReference type="Google" id="ProtNLM"/>
    </source>
</evidence>
<gene>
    <name evidence="2" type="ORF">GOOTI_240_00150</name>
</gene>
<feature type="transmembrane region" description="Helical" evidence="1">
    <location>
        <begin position="75"/>
        <end position="94"/>
    </location>
</feature>
<dbReference type="STRING" id="1108044.GOOTI_240_00150"/>
<keyword evidence="3" id="KW-1185">Reference proteome</keyword>
<protein>
    <recommendedName>
        <fullName evidence="4">Sap-like sulfolipid-1-addressing protein</fullName>
    </recommendedName>
</protein>
<evidence type="ECO:0000256" key="1">
    <source>
        <dbReference type="SAM" id="Phobius"/>
    </source>
</evidence>
<keyword evidence="1" id="KW-1133">Transmembrane helix</keyword>
<accession>H5TTM7</accession>
<keyword evidence="1" id="KW-0472">Membrane</keyword>
<dbReference type="EMBL" id="BAFB01000240">
    <property type="protein sequence ID" value="GAB36835.1"/>
    <property type="molecule type" value="Genomic_DNA"/>
</dbReference>
<organism evidence="2 3">
    <name type="scientific">Gordonia otitidis (strain DSM 44809 / CCUG 52243 / JCM 12355 / NBRC 100426 / IFM 10032)</name>
    <dbReference type="NCBI Taxonomy" id="1108044"/>
    <lineage>
        <taxon>Bacteria</taxon>
        <taxon>Bacillati</taxon>
        <taxon>Actinomycetota</taxon>
        <taxon>Actinomycetes</taxon>
        <taxon>Mycobacteriales</taxon>
        <taxon>Gordoniaceae</taxon>
        <taxon>Gordonia</taxon>
    </lineage>
</organism>
<sequence>MWSAIGDTLPLAVGLALSPVALATAVMLLLGSRGRLKTALFGVGWFVVLLVITAIAAAIVDVADDDAPEATTDGVDILLLVIAVLFAVLAMVAWRKRPKEGDEEKPSILDRLDGLSVWGALAMGVAQGVIVIKNIPLAVAAGARLGEADLDTAQLVVGLLVFALVAASGVIVPLVLAVLGGERAAPTLARFRDWLSHNMTTISIVVLVVLSAYFFGQGIGILD</sequence>
<evidence type="ECO:0000313" key="3">
    <source>
        <dbReference type="Proteomes" id="UP000005038"/>
    </source>
</evidence>
<name>H5TTM7_GORO1</name>
<feature type="transmembrane region" description="Helical" evidence="1">
    <location>
        <begin position="155"/>
        <end position="179"/>
    </location>
</feature>
<dbReference type="InterPro" id="IPR021315">
    <property type="entry name" value="Gap/Sap"/>
</dbReference>
<keyword evidence="1" id="KW-0812">Transmembrane</keyword>
<comment type="caution">
    <text evidence="2">The sequence shown here is derived from an EMBL/GenBank/DDBJ whole genome shotgun (WGS) entry which is preliminary data.</text>
</comment>
<dbReference type="Pfam" id="PF11139">
    <property type="entry name" value="SfLAP"/>
    <property type="match status" value="1"/>
</dbReference>
<feature type="transmembrane region" description="Helical" evidence="1">
    <location>
        <begin position="115"/>
        <end position="135"/>
    </location>
</feature>
<proteinExistence type="predicted"/>